<dbReference type="OrthoDB" id="27483at2759"/>
<keyword evidence="7" id="KW-1185">Reference proteome</keyword>
<feature type="compositionally biased region" description="Polar residues" evidence="3">
    <location>
        <begin position="751"/>
        <end position="765"/>
    </location>
</feature>
<keyword evidence="2" id="KW-0539">Nucleus</keyword>
<evidence type="ECO:0000256" key="1">
    <source>
        <dbReference type="ARBA" id="ARBA00004123"/>
    </source>
</evidence>
<dbReference type="InterPro" id="IPR055236">
    <property type="entry name" value="EVH1_PP4R3"/>
</dbReference>
<protein>
    <submittedName>
        <fullName evidence="6">Uncharacterized protein</fullName>
    </submittedName>
</protein>
<feature type="region of interest" description="Disordered" evidence="3">
    <location>
        <begin position="749"/>
        <end position="925"/>
    </location>
</feature>
<accession>A0A163IWG5</accession>
<dbReference type="Gene3D" id="2.30.29.30">
    <property type="entry name" value="Pleckstrin-homology domain (PH domain)/Phosphotyrosine-binding domain (PTB)"/>
    <property type="match status" value="1"/>
</dbReference>
<evidence type="ECO:0000313" key="7">
    <source>
        <dbReference type="Proteomes" id="UP000078561"/>
    </source>
</evidence>
<evidence type="ECO:0000256" key="3">
    <source>
        <dbReference type="SAM" id="MobiDB-lite"/>
    </source>
</evidence>
<dbReference type="EMBL" id="LT550481">
    <property type="protein sequence ID" value="SAL95753.1"/>
    <property type="molecule type" value="Genomic_DNA"/>
</dbReference>
<dbReference type="InterPro" id="IPR051137">
    <property type="entry name" value="PP4R3-like"/>
</dbReference>
<comment type="subcellular location">
    <subcellularLocation>
        <location evidence="1">Nucleus</location>
    </subcellularLocation>
</comment>
<gene>
    <name evidence="6" type="primary">ABSGL_01094.1 scaffold 1223</name>
</gene>
<dbReference type="Pfam" id="PF22972">
    <property type="entry name" value="EVH1_PP4R3"/>
    <property type="match status" value="1"/>
</dbReference>
<dbReference type="AlphaFoldDB" id="A0A163IWG5"/>
<dbReference type="InterPro" id="IPR006887">
    <property type="entry name" value="P4R3-like_central_dom"/>
</dbReference>
<reference evidence="6" key="1">
    <citation type="submission" date="2016-04" db="EMBL/GenBank/DDBJ databases">
        <authorList>
            <person name="Evans L.H."/>
            <person name="Alamgir A."/>
            <person name="Owens N."/>
            <person name="Weber N.D."/>
            <person name="Virtaneva K."/>
            <person name="Barbian K."/>
            <person name="Babar A."/>
            <person name="Rosenke K."/>
        </authorList>
    </citation>
    <scope>NUCLEOTIDE SEQUENCE [LARGE SCALE GENOMIC DNA]</scope>
    <source>
        <strain evidence="6">CBS 101.48</strain>
    </source>
</reference>
<dbReference type="GO" id="GO:0072542">
    <property type="term" value="F:protein phosphatase activator activity"/>
    <property type="evidence" value="ECO:0007669"/>
    <property type="project" value="TreeGrafter"/>
</dbReference>
<dbReference type="FunCoup" id="A0A163IWG5">
    <property type="interactions" value="766"/>
</dbReference>
<dbReference type="STRING" id="4829.A0A163IWG5"/>
<feature type="compositionally biased region" description="Acidic residues" evidence="3">
    <location>
        <begin position="420"/>
        <end position="434"/>
    </location>
</feature>
<evidence type="ECO:0000259" key="5">
    <source>
        <dbReference type="Pfam" id="PF22972"/>
    </source>
</evidence>
<dbReference type="PANTHER" id="PTHR23318">
    <property type="entry name" value="ATP SYNTHASE GAMMA-RELATED"/>
    <property type="match status" value="1"/>
</dbReference>
<name>A0A163IWG5_ABSGL</name>
<dbReference type="InParanoid" id="A0A163IWG5"/>
<dbReference type="GO" id="GO:0030289">
    <property type="term" value="C:protein phosphatase 4 complex"/>
    <property type="evidence" value="ECO:0007669"/>
    <property type="project" value="TreeGrafter"/>
</dbReference>
<dbReference type="SUPFAM" id="SSF48371">
    <property type="entry name" value="ARM repeat"/>
    <property type="match status" value="1"/>
</dbReference>
<feature type="domain" description="PP4R3 EVH1-like" evidence="5">
    <location>
        <begin position="15"/>
        <end position="116"/>
    </location>
</feature>
<dbReference type="PANTHER" id="PTHR23318:SF0">
    <property type="entry name" value="SERINE_THREONINE-PROTEIN PHOSPHATASE 4 REGULATORY SUBUNIT 3"/>
    <property type="match status" value="1"/>
</dbReference>
<evidence type="ECO:0000256" key="2">
    <source>
        <dbReference type="ARBA" id="ARBA00023242"/>
    </source>
</evidence>
<sequence length="925" mass="104146">MPEQTAALDASPPSHRVKVYSLDETSNWADKGTGFCVYLEGNGDDPDEIFVRSEIDSTPLVSSSVFAERTATLLTYFITVILIETVILWADVEKNDLALSFEDAEGRDDIWLRICNKRGVDHQTYTLHEVAGDGDGDTVIQIEQTLPTPTKENLGKIVKILENTTTLHEKDELAVFILNDGYVNKLFPIFEACEKANKIKRLHKLFTIMKSIILLNDNTVIEHITNDDNIIPVASILEYDTATPTVKANHREILKAHSHMEPVVPLDDPTTLLKIRQTYRFQYLKDVIMARYLDETLSSMLQSLIVFNHIETLNNIQHNMHFLENIFGTIKRRDTDEIERTKAVQAVLQLCTISKSLQSGSRSQLYRTLARHGLFIPIEIALSSEDPGMRKAGAAALCSIVDMDVSLLRSHILSQQPRDDPDDDDYATDFDDDDDTGNNKRDLLQCIINRFTSEVDSGLKFQYGDILKMTLELNATPPVGALATTKVLRKQTPGIDDILGVFYDKYAPSILQPLMNIENKPMKLDGPITVLEHGRDQGEVYSHLLDFLCFAVQQHSHRSKYWMLSGDCFVKVAQLYRSRLNWVKIANNSRPSATAALRFFRVCVGLVDDFYNRHLIKHNVFESTIRLLLDTDGKGNVLNSNCLELLEFIRHENPKLLVSHLIERFGSVLDTVDYISTCSELRKQHHKNQEQLNNMTSFAYSGQSDTIISGHTSNDGNQTTSLDRYEEGYFNESDDEDDQRLDDFGDKIDQFLSSVSPPPSTAKTTASEERRRPLLEETASDDEEDAIAATTENNTDADPSPPFPIPLKHKRDHEEDDEDDVLAAKASKRLDQDKPTMLKRNPALHLGATASDDDNTTTAINKESHTNNDPSPPLPLRPLKQKHNDDDDDDDDVLAAKASKRPNHDQPSLSKPNHPPSKSSPSSLK</sequence>
<feature type="compositionally biased region" description="Basic and acidic residues" evidence="3">
    <location>
        <begin position="766"/>
        <end position="775"/>
    </location>
</feature>
<feature type="domain" description="Serine/threonine-protein phosphatase 4 regulatory subunit 3-like central" evidence="4">
    <location>
        <begin position="157"/>
        <end position="686"/>
    </location>
</feature>
<feature type="region of interest" description="Disordered" evidence="3">
    <location>
        <begin position="414"/>
        <end position="434"/>
    </location>
</feature>
<dbReference type="InterPro" id="IPR011993">
    <property type="entry name" value="PH-like_dom_sf"/>
</dbReference>
<dbReference type="Proteomes" id="UP000078561">
    <property type="component" value="Unassembled WGS sequence"/>
</dbReference>
<evidence type="ECO:0000313" key="6">
    <source>
        <dbReference type="EMBL" id="SAL95753.1"/>
    </source>
</evidence>
<proteinExistence type="predicted"/>
<dbReference type="OMA" id="ALMTHNN"/>
<evidence type="ECO:0000259" key="4">
    <source>
        <dbReference type="Pfam" id="PF04802"/>
    </source>
</evidence>
<dbReference type="GO" id="GO:0006974">
    <property type="term" value="P:DNA damage response"/>
    <property type="evidence" value="ECO:0007669"/>
    <property type="project" value="TreeGrafter"/>
</dbReference>
<organism evidence="6">
    <name type="scientific">Absidia glauca</name>
    <name type="common">Pin mould</name>
    <dbReference type="NCBI Taxonomy" id="4829"/>
    <lineage>
        <taxon>Eukaryota</taxon>
        <taxon>Fungi</taxon>
        <taxon>Fungi incertae sedis</taxon>
        <taxon>Mucoromycota</taxon>
        <taxon>Mucoromycotina</taxon>
        <taxon>Mucoromycetes</taxon>
        <taxon>Mucorales</taxon>
        <taxon>Cunninghamellaceae</taxon>
        <taxon>Absidia</taxon>
    </lineage>
</organism>
<dbReference type="Pfam" id="PF04802">
    <property type="entry name" value="PP4R3"/>
    <property type="match status" value="1"/>
</dbReference>
<feature type="compositionally biased region" description="Low complexity" evidence="3">
    <location>
        <begin position="907"/>
        <end position="925"/>
    </location>
</feature>
<dbReference type="InterPro" id="IPR016024">
    <property type="entry name" value="ARM-type_fold"/>
</dbReference>
<dbReference type="GO" id="GO:0005654">
    <property type="term" value="C:nucleoplasm"/>
    <property type="evidence" value="ECO:0007669"/>
    <property type="project" value="TreeGrafter"/>
</dbReference>